<comment type="similarity">
    <text evidence="2">Belongs to the class-V pyridoxal-phosphate-dependent aminotransferase family. NifS/IscS subfamily.</text>
</comment>
<reference evidence="10 11" key="1">
    <citation type="submission" date="2020-08" db="EMBL/GenBank/DDBJ databases">
        <title>Genome sequencing of Purple Non-Sulfur Bacteria from various extreme environments.</title>
        <authorList>
            <person name="Mayer M."/>
        </authorList>
    </citation>
    <scope>NUCLEOTIDE SEQUENCE [LARGE SCALE GENOMIC DNA]</scope>
    <source>
        <strain evidence="10 11">2761</strain>
    </source>
</reference>
<comment type="caution">
    <text evidence="10">The sequence shown here is derived from an EMBL/GenBank/DDBJ whole genome shotgun (WGS) entry which is preliminary data.</text>
</comment>
<dbReference type="GO" id="GO:0046872">
    <property type="term" value="F:metal ion binding"/>
    <property type="evidence" value="ECO:0007669"/>
    <property type="project" value="UniProtKB-KW"/>
</dbReference>
<evidence type="ECO:0000259" key="9">
    <source>
        <dbReference type="Pfam" id="PF00266"/>
    </source>
</evidence>
<keyword evidence="3 10" id="KW-0808">Transferase</keyword>
<keyword evidence="7" id="KW-0411">Iron-sulfur</keyword>
<dbReference type="RefSeq" id="WP_153115634.1">
    <property type="nucleotide sequence ID" value="NZ_JACIGE010000004.1"/>
</dbReference>
<evidence type="ECO:0000256" key="4">
    <source>
        <dbReference type="ARBA" id="ARBA00022723"/>
    </source>
</evidence>
<dbReference type="Gene3D" id="3.40.640.10">
    <property type="entry name" value="Type I PLP-dependent aspartate aminotransferase-like (Major domain)"/>
    <property type="match status" value="1"/>
</dbReference>
<protein>
    <submittedName>
        <fullName evidence="10">Cysteine desulfurase</fullName>
        <ecNumber evidence="10">2.8.1.7</ecNumber>
    </submittedName>
</protein>
<comment type="catalytic activity">
    <reaction evidence="8">
        <text>(sulfur carrier)-H + L-cysteine = (sulfur carrier)-SH + L-alanine</text>
        <dbReference type="Rhea" id="RHEA:43892"/>
        <dbReference type="Rhea" id="RHEA-COMP:14737"/>
        <dbReference type="Rhea" id="RHEA-COMP:14739"/>
        <dbReference type="ChEBI" id="CHEBI:29917"/>
        <dbReference type="ChEBI" id="CHEBI:35235"/>
        <dbReference type="ChEBI" id="CHEBI:57972"/>
        <dbReference type="ChEBI" id="CHEBI:64428"/>
        <dbReference type="EC" id="2.8.1.7"/>
    </reaction>
</comment>
<keyword evidence="4" id="KW-0479">Metal-binding</keyword>
<evidence type="ECO:0000256" key="3">
    <source>
        <dbReference type="ARBA" id="ARBA00022679"/>
    </source>
</evidence>
<dbReference type="OrthoDB" id="9808002at2"/>
<organism evidence="10 11">
    <name type="scientific">Rhodocyclus tenuis</name>
    <name type="common">Rhodospirillum tenue</name>
    <dbReference type="NCBI Taxonomy" id="1066"/>
    <lineage>
        <taxon>Bacteria</taxon>
        <taxon>Pseudomonadati</taxon>
        <taxon>Pseudomonadota</taxon>
        <taxon>Betaproteobacteria</taxon>
        <taxon>Rhodocyclales</taxon>
        <taxon>Rhodocyclaceae</taxon>
        <taxon>Rhodocyclus</taxon>
    </lineage>
</organism>
<dbReference type="PANTHER" id="PTHR11601:SF34">
    <property type="entry name" value="CYSTEINE DESULFURASE"/>
    <property type="match status" value="1"/>
</dbReference>
<name>A0A840G6U2_RHOTE</name>
<dbReference type="GO" id="GO:0051536">
    <property type="term" value="F:iron-sulfur cluster binding"/>
    <property type="evidence" value="ECO:0007669"/>
    <property type="project" value="UniProtKB-KW"/>
</dbReference>
<dbReference type="GO" id="GO:0031071">
    <property type="term" value="F:cysteine desulfurase activity"/>
    <property type="evidence" value="ECO:0007669"/>
    <property type="project" value="UniProtKB-EC"/>
</dbReference>
<keyword evidence="11" id="KW-1185">Reference proteome</keyword>
<dbReference type="SUPFAM" id="SSF53383">
    <property type="entry name" value="PLP-dependent transferases"/>
    <property type="match status" value="1"/>
</dbReference>
<evidence type="ECO:0000256" key="2">
    <source>
        <dbReference type="ARBA" id="ARBA00006490"/>
    </source>
</evidence>
<evidence type="ECO:0000256" key="1">
    <source>
        <dbReference type="ARBA" id="ARBA00001933"/>
    </source>
</evidence>
<comment type="cofactor">
    <cofactor evidence="1">
        <name>pyridoxal 5'-phosphate</name>
        <dbReference type="ChEBI" id="CHEBI:597326"/>
    </cofactor>
</comment>
<evidence type="ECO:0000313" key="11">
    <source>
        <dbReference type="Proteomes" id="UP000587070"/>
    </source>
</evidence>
<dbReference type="InterPro" id="IPR015424">
    <property type="entry name" value="PyrdxlP-dep_Trfase"/>
</dbReference>
<dbReference type="EC" id="2.8.1.7" evidence="10"/>
<dbReference type="Gene3D" id="3.90.1150.10">
    <property type="entry name" value="Aspartate Aminotransferase, domain 1"/>
    <property type="match status" value="1"/>
</dbReference>
<dbReference type="Proteomes" id="UP000587070">
    <property type="component" value="Unassembled WGS sequence"/>
</dbReference>
<sequence>MFAPVYFDHNATTPLDPAVRAAMLPWLGERFGNASARHEYGRDAKRALDVARAQVAAAVGAEADEVVFVSGGSEANNLFIKGLAGRMPPALLAVGATEHPSILRPAAQLARQGWQLRRITVDGDGRIDREDWRDVVSRRPALVLVMSANNETGVVQDIAALAAAAAGIPFHTDAVQALGRIALDFRSLNVAGVRAMTISAHKIGGPQGAAALIRDRRLDLEPLIAGGGQEGGLRSGTENIAAIVGFGVACELAAARRVETAAHLQALRLRLEAALGGLGATIFAAGAERLPNTCYFALPGIDGETLVARLDRAGFAVASGSACSSTEIGPSPTLLAMGIEPSLAQGALRVSLGGTNSARQIDDFVFALKTMALNLRRLGAVAYSG</sequence>
<dbReference type="InterPro" id="IPR000192">
    <property type="entry name" value="Aminotrans_V_dom"/>
</dbReference>
<keyword evidence="5" id="KW-0663">Pyridoxal phosphate</keyword>
<evidence type="ECO:0000313" key="10">
    <source>
        <dbReference type="EMBL" id="MBB4247131.1"/>
    </source>
</evidence>
<evidence type="ECO:0000256" key="8">
    <source>
        <dbReference type="ARBA" id="ARBA00050776"/>
    </source>
</evidence>
<dbReference type="Gene3D" id="1.10.260.50">
    <property type="match status" value="1"/>
</dbReference>
<dbReference type="InterPro" id="IPR016454">
    <property type="entry name" value="Cysteine_dSase"/>
</dbReference>
<dbReference type="PIRSF" id="PIRSF005572">
    <property type="entry name" value="NifS"/>
    <property type="match status" value="1"/>
</dbReference>
<dbReference type="InterPro" id="IPR015422">
    <property type="entry name" value="PyrdxlP-dep_Trfase_small"/>
</dbReference>
<evidence type="ECO:0000256" key="7">
    <source>
        <dbReference type="ARBA" id="ARBA00023014"/>
    </source>
</evidence>
<dbReference type="InterPro" id="IPR015421">
    <property type="entry name" value="PyrdxlP-dep_Trfase_major"/>
</dbReference>
<feature type="domain" description="Aminotransferase class V" evidence="9">
    <location>
        <begin position="5"/>
        <end position="364"/>
    </location>
</feature>
<evidence type="ECO:0000256" key="5">
    <source>
        <dbReference type="ARBA" id="ARBA00022898"/>
    </source>
</evidence>
<proteinExistence type="inferred from homology"/>
<dbReference type="EMBL" id="JACIGE010000004">
    <property type="protein sequence ID" value="MBB4247131.1"/>
    <property type="molecule type" value="Genomic_DNA"/>
</dbReference>
<dbReference type="AlphaFoldDB" id="A0A840G6U2"/>
<accession>A0A840G6U2</accession>
<evidence type="ECO:0000256" key="6">
    <source>
        <dbReference type="ARBA" id="ARBA00023004"/>
    </source>
</evidence>
<dbReference type="Pfam" id="PF00266">
    <property type="entry name" value="Aminotran_5"/>
    <property type="match status" value="1"/>
</dbReference>
<keyword evidence="6" id="KW-0408">Iron</keyword>
<gene>
    <name evidence="10" type="ORF">GGD90_001497</name>
</gene>
<dbReference type="PANTHER" id="PTHR11601">
    <property type="entry name" value="CYSTEINE DESULFURYLASE FAMILY MEMBER"/>
    <property type="match status" value="1"/>
</dbReference>